<feature type="region of interest" description="Disordered" evidence="1">
    <location>
        <begin position="367"/>
        <end position="586"/>
    </location>
</feature>
<feature type="compositionally biased region" description="Pro residues" evidence="1">
    <location>
        <begin position="571"/>
        <end position="580"/>
    </location>
</feature>
<feature type="compositionally biased region" description="Low complexity" evidence="1">
    <location>
        <begin position="488"/>
        <end position="503"/>
    </location>
</feature>
<feature type="region of interest" description="Disordered" evidence="1">
    <location>
        <begin position="240"/>
        <end position="269"/>
    </location>
</feature>
<dbReference type="STRING" id="78915.A0A4P9XTQ5"/>
<dbReference type="Pfam" id="PF09429">
    <property type="entry name" value="Wbp11"/>
    <property type="match status" value="1"/>
</dbReference>
<feature type="compositionally biased region" description="Basic and acidic residues" evidence="1">
    <location>
        <begin position="687"/>
        <end position="699"/>
    </location>
</feature>
<gene>
    <name evidence="3" type="ORF">THASP1DRAFT_23153</name>
</gene>
<feature type="compositionally biased region" description="Pro residues" evidence="1">
    <location>
        <begin position="418"/>
        <end position="428"/>
    </location>
</feature>
<dbReference type="GO" id="GO:0006396">
    <property type="term" value="P:RNA processing"/>
    <property type="evidence" value="ECO:0007669"/>
    <property type="project" value="InterPro"/>
</dbReference>
<dbReference type="AlphaFoldDB" id="A0A4P9XTQ5"/>
<sequence>MAQISIASNVYNTLKANSMWSRLYHAIRFMHFIFPVKPAMFDEKPRRMGESKQVAIPPQIFNDTLKHLTWHPIKSGGSKGRRCSGDNSSGGIDPVERLIHNGSGGVRQNGSRNAAIGIVVHLVHVGGSRESGNGIPMVRWKATAVLKGKVDMANQKSLIAARPYQQRQDASADHPSHGAHMSRHTCSGALRPVGMMPSVFVFTYHCFDWLLAPHSFLPFANLTCTHSGIVIMGRGKASNPVEAHRRAMRKREVRKNKEERQKQREGKLATADLGQLRRDVERLSALEAGDRLDGFSRKRLEQSRARLRKATTVQKSAARQREQAQQTQTRLPENPKLSVYYHPTLNPYGVPPPGATYKEIALTPSMFTGESGVEDGDVSSASDSGSDSDDDALPKLPPGIPPPIDHDNDALSDEELPDLPPGTPPPLPNEDADGAEDGDEMPDLPPGTPPPLPDTDEQTPSYPQVRHIPVTMPPPFAGPPPPPPPPVFAGVAPPFAGPPHAFQHPPPHRFQGPPMQQAPHGGGHQRLPPAQRRPPQMDPLNPEEDFVPPPPPSLPTPIRPGAQGTAAPRPLQTPTPPARAAPPAVISAAPQLRDLRKEVTTLVPTAVRRKLGNNASRQAISTTEPDTAQTPSERGDTAVPMVKRMRINAAPDLDTSATASSSAYKPSISRLPAARPLPTASLAGAKETSKEKSTGKLQDEYSSFMKEMEGLL</sequence>
<evidence type="ECO:0000256" key="1">
    <source>
        <dbReference type="SAM" id="MobiDB-lite"/>
    </source>
</evidence>
<feature type="compositionally biased region" description="Pro residues" evidence="1">
    <location>
        <begin position="547"/>
        <end position="558"/>
    </location>
</feature>
<evidence type="ECO:0000259" key="2">
    <source>
        <dbReference type="Pfam" id="PF09429"/>
    </source>
</evidence>
<feature type="region of interest" description="Disordered" evidence="1">
    <location>
        <begin position="72"/>
        <end position="94"/>
    </location>
</feature>
<feature type="compositionally biased region" description="Pro residues" evidence="1">
    <location>
        <begin position="471"/>
        <end position="487"/>
    </location>
</feature>
<feature type="region of interest" description="Disordered" evidence="1">
    <location>
        <begin position="306"/>
        <end position="334"/>
    </location>
</feature>
<accession>A0A4P9XTQ5</accession>
<feature type="compositionally biased region" description="Pro residues" evidence="1">
    <location>
        <begin position="443"/>
        <end position="453"/>
    </location>
</feature>
<keyword evidence="4" id="KW-1185">Reference proteome</keyword>
<feature type="compositionally biased region" description="Acidic residues" evidence="1">
    <location>
        <begin position="430"/>
        <end position="442"/>
    </location>
</feature>
<dbReference type="EMBL" id="KZ992556">
    <property type="protein sequence ID" value="RKP08941.1"/>
    <property type="molecule type" value="Genomic_DNA"/>
</dbReference>
<feature type="compositionally biased region" description="Low complexity" evidence="1">
    <location>
        <begin position="649"/>
        <end position="667"/>
    </location>
</feature>
<feature type="compositionally biased region" description="Low complexity" evidence="1">
    <location>
        <begin position="525"/>
        <end position="534"/>
    </location>
</feature>
<feature type="compositionally biased region" description="Polar residues" evidence="1">
    <location>
        <begin position="613"/>
        <end position="632"/>
    </location>
</feature>
<evidence type="ECO:0000313" key="4">
    <source>
        <dbReference type="Proteomes" id="UP000271241"/>
    </source>
</evidence>
<feature type="domain" description="Wbp11/ELF5/Saf1 N-terminal" evidence="2">
    <location>
        <begin position="235"/>
        <end position="309"/>
    </location>
</feature>
<feature type="region of interest" description="Disordered" evidence="1">
    <location>
        <begin position="609"/>
        <end position="637"/>
    </location>
</feature>
<dbReference type="Proteomes" id="UP000271241">
    <property type="component" value="Unassembled WGS sequence"/>
</dbReference>
<feature type="region of interest" description="Disordered" evidence="1">
    <location>
        <begin position="649"/>
        <end position="712"/>
    </location>
</feature>
<dbReference type="OrthoDB" id="5597581at2759"/>
<reference evidence="4" key="1">
    <citation type="journal article" date="2018" name="Nat. Microbiol.">
        <title>Leveraging single-cell genomics to expand the fungal tree of life.</title>
        <authorList>
            <person name="Ahrendt S.R."/>
            <person name="Quandt C.A."/>
            <person name="Ciobanu D."/>
            <person name="Clum A."/>
            <person name="Salamov A."/>
            <person name="Andreopoulos B."/>
            <person name="Cheng J.F."/>
            <person name="Woyke T."/>
            <person name="Pelin A."/>
            <person name="Henrissat B."/>
            <person name="Reynolds N.K."/>
            <person name="Benny G.L."/>
            <person name="Smith M.E."/>
            <person name="James T.Y."/>
            <person name="Grigoriev I.V."/>
        </authorList>
    </citation>
    <scope>NUCLEOTIDE SEQUENCE [LARGE SCALE GENOMIC DNA]</scope>
    <source>
        <strain evidence="4">RSA 1356</strain>
    </source>
</reference>
<name>A0A4P9XTQ5_9FUNG</name>
<proteinExistence type="predicted"/>
<dbReference type="InterPro" id="IPR019007">
    <property type="entry name" value="Wbp11/ELF5/Saf1_N"/>
</dbReference>
<organism evidence="3 4">
    <name type="scientific">Thamnocephalis sphaerospora</name>
    <dbReference type="NCBI Taxonomy" id="78915"/>
    <lineage>
        <taxon>Eukaryota</taxon>
        <taxon>Fungi</taxon>
        <taxon>Fungi incertae sedis</taxon>
        <taxon>Zoopagomycota</taxon>
        <taxon>Zoopagomycotina</taxon>
        <taxon>Zoopagomycetes</taxon>
        <taxon>Zoopagales</taxon>
        <taxon>Sigmoideomycetaceae</taxon>
        <taxon>Thamnocephalis</taxon>
    </lineage>
</organism>
<evidence type="ECO:0000313" key="3">
    <source>
        <dbReference type="EMBL" id="RKP08941.1"/>
    </source>
</evidence>
<protein>
    <recommendedName>
        <fullName evidence="2">Wbp11/ELF5/Saf1 N-terminal domain-containing protein</fullName>
    </recommendedName>
</protein>
<feature type="compositionally biased region" description="Basic and acidic residues" evidence="1">
    <location>
        <begin position="255"/>
        <end position="267"/>
    </location>
</feature>